<gene>
    <name evidence="1" type="ORF">OSJNBa0010H19.2</name>
</gene>
<dbReference type="EMBL" id="AC137609">
    <property type="protein sequence ID" value="AAV31284.1"/>
    <property type="molecule type" value="Genomic_DNA"/>
</dbReference>
<evidence type="ECO:0000313" key="2">
    <source>
        <dbReference type="Proteomes" id="UP000000763"/>
    </source>
</evidence>
<dbReference type="Proteomes" id="UP000000763">
    <property type="component" value="Chromosome 5"/>
</dbReference>
<dbReference type="AlphaFoldDB" id="Q60E04"/>
<organism evidence="1 2">
    <name type="scientific">Oryza sativa subsp. japonica</name>
    <name type="common">Rice</name>
    <dbReference type="NCBI Taxonomy" id="39947"/>
    <lineage>
        <taxon>Eukaryota</taxon>
        <taxon>Viridiplantae</taxon>
        <taxon>Streptophyta</taxon>
        <taxon>Embryophyta</taxon>
        <taxon>Tracheophyta</taxon>
        <taxon>Spermatophyta</taxon>
        <taxon>Magnoliopsida</taxon>
        <taxon>Liliopsida</taxon>
        <taxon>Poales</taxon>
        <taxon>Poaceae</taxon>
        <taxon>BOP clade</taxon>
        <taxon>Oryzoideae</taxon>
        <taxon>Oryzeae</taxon>
        <taxon>Oryzinae</taxon>
        <taxon>Oryza</taxon>
        <taxon>Oryza sativa</taxon>
    </lineage>
</organism>
<reference evidence="2" key="2">
    <citation type="journal article" date="2008" name="Nucleic Acids Res.">
        <title>The rice annotation project database (RAP-DB): 2008 update.</title>
        <authorList>
            <consortium name="The rice annotation project (RAP)"/>
        </authorList>
    </citation>
    <scope>GENOME REANNOTATION</scope>
    <source>
        <strain evidence="2">cv. Nipponbare</strain>
    </source>
</reference>
<protein>
    <submittedName>
        <fullName evidence="1">Uncharacterized protein</fullName>
    </submittedName>
</protein>
<sequence>MRNGHKAPSRPWTLTSRVKSAAARVILGTTARKSVRRRCTWATTTMGIVHKEVRSGTNHAHIIKELSFNKMIETQLAPLASLVPTNESGRIPGQPDSSIENVKAITTRGGLPISEGSAIRIDLL</sequence>
<evidence type="ECO:0000313" key="1">
    <source>
        <dbReference type="EMBL" id="AAV31284.1"/>
    </source>
</evidence>
<accession>Q60E04</accession>
<name>Q60E04_ORYSJ</name>
<reference evidence="2" key="1">
    <citation type="journal article" date="2005" name="Nature">
        <title>The map-based sequence of the rice genome.</title>
        <authorList>
            <consortium name="International rice genome sequencing project (IRGSP)"/>
            <person name="Matsumoto T."/>
            <person name="Wu J."/>
            <person name="Kanamori H."/>
            <person name="Katayose Y."/>
            <person name="Fujisawa M."/>
            <person name="Namiki N."/>
            <person name="Mizuno H."/>
            <person name="Yamamoto K."/>
            <person name="Antonio B.A."/>
            <person name="Baba T."/>
            <person name="Sakata K."/>
            <person name="Nagamura Y."/>
            <person name="Aoki H."/>
            <person name="Arikawa K."/>
            <person name="Arita K."/>
            <person name="Bito T."/>
            <person name="Chiden Y."/>
            <person name="Fujitsuka N."/>
            <person name="Fukunaka R."/>
            <person name="Hamada M."/>
            <person name="Harada C."/>
            <person name="Hayashi A."/>
            <person name="Hijishita S."/>
            <person name="Honda M."/>
            <person name="Hosokawa S."/>
            <person name="Ichikawa Y."/>
            <person name="Idonuma A."/>
            <person name="Iijima M."/>
            <person name="Ikeda M."/>
            <person name="Ikeno M."/>
            <person name="Ito K."/>
            <person name="Ito S."/>
            <person name="Ito T."/>
            <person name="Ito Y."/>
            <person name="Ito Y."/>
            <person name="Iwabuchi A."/>
            <person name="Kamiya K."/>
            <person name="Karasawa W."/>
            <person name="Kurita K."/>
            <person name="Katagiri S."/>
            <person name="Kikuta A."/>
            <person name="Kobayashi H."/>
            <person name="Kobayashi N."/>
            <person name="Machita K."/>
            <person name="Maehara T."/>
            <person name="Masukawa M."/>
            <person name="Mizubayashi T."/>
            <person name="Mukai Y."/>
            <person name="Nagasaki H."/>
            <person name="Nagata Y."/>
            <person name="Naito S."/>
            <person name="Nakashima M."/>
            <person name="Nakama Y."/>
            <person name="Nakamichi Y."/>
            <person name="Nakamura M."/>
            <person name="Meguro A."/>
            <person name="Negishi M."/>
            <person name="Ohta I."/>
            <person name="Ohta T."/>
            <person name="Okamoto M."/>
            <person name="Ono N."/>
            <person name="Saji S."/>
            <person name="Sakaguchi M."/>
            <person name="Sakai K."/>
            <person name="Shibata M."/>
            <person name="Shimokawa T."/>
            <person name="Song J."/>
            <person name="Takazaki Y."/>
            <person name="Terasawa K."/>
            <person name="Tsugane M."/>
            <person name="Tsuji K."/>
            <person name="Ueda S."/>
            <person name="Waki K."/>
            <person name="Yamagata H."/>
            <person name="Yamamoto M."/>
            <person name="Yamamoto S."/>
            <person name="Yamane H."/>
            <person name="Yoshiki S."/>
            <person name="Yoshihara R."/>
            <person name="Yukawa K."/>
            <person name="Zhong H."/>
            <person name="Yano M."/>
            <person name="Yuan Q."/>
            <person name="Ouyang S."/>
            <person name="Liu J."/>
            <person name="Jones K.M."/>
            <person name="Gansberger K."/>
            <person name="Moffat K."/>
            <person name="Hill J."/>
            <person name="Bera J."/>
            <person name="Fadrosh D."/>
            <person name="Jin S."/>
            <person name="Johri S."/>
            <person name="Kim M."/>
            <person name="Overton L."/>
            <person name="Reardon M."/>
            <person name="Tsitrin T."/>
            <person name="Vuong H."/>
            <person name="Weaver B."/>
            <person name="Ciecko A."/>
            <person name="Tallon L."/>
            <person name="Jackson J."/>
            <person name="Pai G."/>
            <person name="Aken S.V."/>
            <person name="Utterback T."/>
            <person name="Reidmuller S."/>
            <person name="Feldblyum T."/>
            <person name="Hsiao J."/>
            <person name="Zismann V."/>
            <person name="Iobst S."/>
            <person name="de Vazeille A.R."/>
            <person name="Buell C.R."/>
            <person name="Ying K."/>
            <person name="Li Y."/>
            <person name="Lu T."/>
            <person name="Huang Y."/>
            <person name="Zhao Q."/>
            <person name="Feng Q."/>
            <person name="Zhang L."/>
            <person name="Zhu J."/>
            <person name="Weng Q."/>
            <person name="Mu J."/>
            <person name="Lu Y."/>
            <person name="Fan D."/>
            <person name="Liu Y."/>
            <person name="Guan J."/>
            <person name="Zhang Y."/>
            <person name="Yu S."/>
            <person name="Liu X."/>
            <person name="Zhang Y."/>
            <person name="Hong G."/>
            <person name="Han B."/>
            <person name="Choisne N."/>
            <person name="Demange N."/>
            <person name="Orjeda G."/>
            <person name="Samain S."/>
            <person name="Cattolico L."/>
            <person name="Pelletier E."/>
            <person name="Couloux A."/>
            <person name="Segurens B."/>
            <person name="Wincker P."/>
            <person name="D'Hont A."/>
            <person name="Scarpelli C."/>
            <person name="Weissenbach J."/>
            <person name="Salanoubat M."/>
            <person name="Quetier F."/>
            <person name="Yu Y."/>
            <person name="Kim H.R."/>
            <person name="Rambo T."/>
            <person name="Currie J."/>
            <person name="Collura K."/>
            <person name="Luo M."/>
            <person name="Yang T."/>
            <person name="Ammiraju J.S.S."/>
            <person name="Engler F."/>
            <person name="Soderlund C."/>
            <person name="Wing R.A."/>
            <person name="Palmer L.E."/>
            <person name="de la Bastide M."/>
            <person name="Spiegel L."/>
            <person name="Nascimento L."/>
            <person name="Zutavern T."/>
            <person name="O'Shaughnessy A."/>
            <person name="Dike S."/>
            <person name="Dedhia N."/>
            <person name="Preston R."/>
            <person name="Balija V."/>
            <person name="McCombie W.R."/>
            <person name="Chow T."/>
            <person name="Chen H."/>
            <person name="Chung M."/>
            <person name="Chen C."/>
            <person name="Shaw J."/>
            <person name="Wu H."/>
            <person name="Hsiao K."/>
            <person name="Chao Y."/>
            <person name="Chu M."/>
            <person name="Cheng C."/>
            <person name="Hour A."/>
            <person name="Lee P."/>
            <person name="Lin S."/>
            <person name="Lin Y."/>
            <person name="Liou J."/>
            <person name="Liu S."/>
            <person name="Hsing Y."/>
            <person name="Raghuvanshi S."/>
            <person name="Mohanty A."/>
            <person name="Bharti A.K."/>
            <person name="Gaur A."/>
            <person name="Gupta V."/>
            <person name="Kumar D."/>
            <person name="Ravi V."/>
            <person name="Vij S."/>
            <person name="Kapur A."/>
            <person name="Khurana P."/>
            <person name="Khurana P."/>
            <person name="Khurana J.P."/>
            <person name="Tyagi A.K."/>
            <person name="Gaikwad K."/>
            <person name="Singh A."/>
            <person name="Dalal V."/>
            <person name="Srivastava S."/>
            <person name="Dixit A."/>
            <person name="Pal A.K."/>
            <person name="Ghazi I.A."/>
            <person name="Yadav M."/>
            <person name="Pandit A."/>
            <person name="Bhargava A."/>
            <person name="Sureshbabu K."/>
            <person name="Batra K."/>
            <person name="Sharma T.R."/>
            <person name="Mohapatra T."/>
            <person name="Singh N.K."/>
            <person name="Messing J."/>
            <person name="Nelson A.B."/>
            <person name="Fuks G."/>
            <person name="Kavchok S."/>
            <person name="Keizer G."/>
            <person name="Linton E."/>
            <person name="Llaca V."/>
            <person name="Song R."/>
            <person name="Tanyolac B."/>
            <person name="Young S."/>
            <person name="Ho-Il K."/>
            <person name="Hahn J.H."/>
            <person name="Sangsakoo G."/>
            <person name="Vanavichit A."/>
            <person name="de Mattos Luiz.A.T."/>
            <person name="Zimmer P.D."/>
            <person name="Malone G."/>
            <person name="Dellagostin O."/>
            <person name="de Oliveira A.C."/>
            <person name="Bevan M."/>
            <person name="Bancroft I."/>
            <person name="Minx P."/>
            <person name="Cordum H."/>
            <person name="Wilson R."/>
            <person name="Cheng Z."/>
            <person name="Jin W."/>
            <person name="Jiang J."/>
            <person name="Leong S.A."/>
            <person name="Iwama H."/>
            <person name="Gojobori T."/>
            <person name="Itoh T."/>
            <person name="Niimura Y."/>
            <person name="Fujii Y."/>
            <person name="Habara T."/>
            <person name="Sakai H."/>
            <person name="Sato Y."/>
            <person name="Wilson G."/>
            <person name="Kumar K."/>
            <person name="McCouch S."/>
            <person name="Juretic N."/>
            <person name="Hoen D."/>
            <person name="Wright S."/>
            <person name="Bruskiewich R."/>
            <person name="Bureau T."/>
            <person name="Miyao A."/>
            <person name="Hirochika H."/>
            <person name="Nishikawa T."/>
            <person name="Kadowaki K."/>
            <person name="Sugiura M."/>
            <person name="Burr B."/>
            <person name="Sasaki T."/>
        </authorList>
    </citation>
    <scope>NUCLEOTIDE SEQUENCE [LARGE SCALE GENOMIC DNA]</scope>
    <source>
        <strain evidence="2">cv. Nipponbare</strain>
    </source>
</reference>
<proteinExistence type="predicted"/>